<comment type="subunit">
    <text evidence="2">Homodimer.</text>
</comment>
<dbReference type="GO" id="GO:0005634">
    <property type="term" value="C:nucleus"/>
    <property type="evidence" value="ECO:0007669"/>
    <property type="project" value="UniProtKB-SubCell"/>
</dbReference>
<dbReference type="GO" id="GO:0003677">
    <property type="term" value="F:DNA binding"/>
    <property type="evidence" value="ECO:0007669"/>
    <property type="project" value="UniProtKB-KW"/>
</dbReference>
<keyword evidence="15" id="KW-1185">Reference proteome</keyword>
<evidence type="ECO:0000256" key="6">
    <source>
        <dbReference type="ARBA" id="ARBA00023015"/>
    </source>
</evidence>
<dbReference type="GO" id="GO:0046983">
    <property type="term" value="F:protein dimerization activity"/>
    <property type="evidence" value="ECO:0007669"/>
    <property type="project" value="InterPro"/>
</dbReference>
<evidence type="ECO:0000256" key="5">
    <source>
        <dbReference type="ARBA" id="ARBA00022833"/>
    </source>
</evidence>
<dbReference type="PANTHER" id="PTHR46481">
    <property type="entry name" value="ZINC FINGER BED DOMAIN-CONTAINING PROTEIN 4"/>
    <property type="match status" value="1"/>
</dbReference>
<evidence type="ECO:0000256" key="9">
    <source>
        <dbReference type="ARBA" id="ARBA00023242"/>
    </source>
</evidence>
<dbReference type="AlphaFoldDB" id="A0A445EJV5"/>
<dbReference type="InterPro" id="IPR052035">
    <property type="entry name" value="ZnF_BED_domain_contain"/>
</dbReference>
<evidence type="ECO:0000256" key="1">
    <source>
        <dbReference type="ARBA" id="ARBA00004123"/>
    </source>
</evidence>
<keyword evidence="3" id="KW-0479">Metal-binding</keyword>
<feature type="domain" description="HAT C-terminal dimerisation" evidence="12">
    <location>
        <begin position="752"/>
        <end position="832"/>
    </location>
</feature>
<dbReference type="InterPro" id="IPR012337">
    <property type="entry name" value="RNaseH-like_sf"/>
</dbReference>
<evidence type="ECO:0000259" key="12">
    <source>
        <dbReference type="Pfam" id="PF05699"/>
    </source>
</evidence>
<gene>
    <name evidence="14" type="ORF">Ahy_A01g000316</name>
</gene>
<dbReference type="EMBL" id="SDMP01000001">
    <property type="protein sequence ID" value="RYR75737.1"/>
    <property type="molecule type" value="Genomic_DNA"/>
</dbReference>
<evidence type="ECO:0000313" key="15">
    <source>
        <dbReference type="Proteomes" id="UP000289738"/>
    </source>
</evidence>
<keyword evidence="4" id="KW-0863">Zinc-finger</keyword>
<comment type="caution">
    <text evidence="14">The sequence shown here is derived from an EMBL/GenBank/DDBJ whole genome shotgun (WGS) entry which is preliminary data.</text>
</comment>
<dbReference type="InterPro" id="IPR008906">
    <property type="entry name" value="HATC_C_dom"/>
</dbReference>
<evidence type="ECO:0000256" key="8">
    <source>
        <dbReference type="ARBA" id="ARBA00023163"/>
    </source>
</evidence>
<dbReference type="Pfam" id="PF05699">
    <property type="entry name" value="Dimer_Tnp_hAT"/>
    <property type="match status" value="1"/>
</dbReference>
<feature type="domain" description="hAT-like transposase RNase-H fold" evidence="13">
    <location>
        <begin position="615"/>
        <end position="692"/>
    </location>
</feature>
<evidence type="ECO:0000256" key="3">
    <source>
        <dbReference type="ARBA" id="ARBA00022723"/>
    </source>
</evidence>
<comment type="subcellular location">
    <subcellularLocation>
        <location evidence="1">Nucleus</location>
    </subcellularLocation>
</comment>
<organism evidence="14 15">
    <name type="scientific">Arachis hypogaea</name>
    <name type="common">Peanut</name>
    <dbReference type="NCBI Taxonomy" id="3818"/>
    <lineage>
        <taxon>Eukaryota</taxon>
        <taxon>Viridiplantae</taxon>
        <taxon>Streptophyta</taxon>
        <taxon>Embryophyta</taxon>
        <taxon>Tracheophyta</taxon>
        <taxon>Spermatophyta</taxon>
        <taxon>Magnoliopsida</taxon>
        <taxon>eudicotyledons</taxon>
        <taxon>Gunneridae</taxon>
        <taxon>Pentapetalae</taxon>
        <taxon>rosids</taxon>
        <taxon>fabids</taxon>
        <taxon>Fabales</taxon>
        <taxon>Fabaceae</taxon>
        <taxon>Papilionoideae</taxon>
        <taxon>50 kb inversion clade</taxon>
        <taxon>dalbergioids sensu lato</taxon>
        <taxon>Dalbergieae</taxon>
        <taxon>Pterocarpus clade</taxon>
        <taxon>Arachis</taxon>
    </lineage>
</organism>
<protein>
    <recommendedName>
        <fullName evidence="16">BED-type domain-containing protein</fullName>
    </recommendedName>
</protein>
<proteinExistence type="predicted"/>
<dbReference type="PANTHER" id="PTHR46481:SF7">
    <property type="entry name" value="ZINC FINGER BED DOMAIN-CONTAINING PROTEIN RICESLEEPER 2-LIKE"/>
    <property type="match status" value="1"/>
</dbReference>
<dbReference type="Proteomes" id="UP000289738">
    <property type="component" value="Chromosome A01"/>
</dbReference>
<evidence type="ECO:0000259" key="11">
    <source>
        <dbReference type="Pfam" id="PF02892"/>
    </source>
</evidence>
<evidence type="ECO:0000256" key="7">
    <source>
        <dbReference type="ARBA" id="ARBA00023125"/>
    </source>
</evidence>
<evidence type="ECO:0000259" key="13">
    <source>
        <dbReference type="Pfam" id="PF14372"/>
    </source>
</evidence>
<keyword evidence="9" id="KW-0539">Nucleus</keyword>
<dbReference type="InterPro" id="IPR003656">
    <property type="entry name" value="Znf_BED"/>
</dbReference>
<evidence type="ECO:0000256" key="4">
    <source>
        <dbReference type="ARBA" id="ARBA00022771"/>
    </source>
</evidence>
<keyword evidence="5" id="KW-0862">Zinc</keyword>
<sequence>MFYMPKFVTNLNADTSCLHCTTSVTLSSAELEESSESFMVALSAPTLATSTTLCPIARRRLRGFGYSIGFALFHSLLCLWFERSRQKQRNTTLSDLQQLQSLRRRASNIHISLSLSAQIPRRSSSASVHLSLSLIVATKFCFKRTKKLNFETWVLMNSPSPVTVGVSYMEWGDNNNHYKTYKGDQKPMMDVALISNMDPVNIDLSSSDKPVPVNPQKPRKKTMTSVFLKFFETAADGKTRKCKFCGQSYSIATATGNLGRHLANRHPGYDKSTGEAVNNVAPRPTAVAKKSQPQTQPQPQSQPQPQPQSQSQPQVKANRVDYDHLNWLLIRWLVLASLPPSTLEEKWLVNSYKFLNPSIQLWSGDKYKNVLGEVFRSMKEDVKTMLEHVSSKFSITLDFWTSFEQIFYMSVTCHWIDENWCFQKLLLDISYIPYPCGGAEIYRSLIKVLKFYNIENRIMSCTHDNSQGALQACHTLKENLDGQKIGPFCYIPCAARTLNSIIDDGLKSAKKAISKIREFVMELNASSVISEDFVQLTAAYQEGTWKFPLDFTTRWSGNYQMLDLVCKAGKSMGDVIGKYDEILDSRMLLSSADKSLVNIMHQYLEPFYKTTNNICTTKVPTVGLVLFFMDHILETSATSSESRHSPEWLKSAAEGMTEKARNYISQVSNMFTYMTAILDPRIKGELIPEGLTSENFLDEARTHFMRNYSTSHFPSMSSGYNAQETEDGGSVSFAEEIARKKRRASMNSATDELTQYLAEAPAPIPTDVLEWWKVNSTRYPRLSVMARDFLAVQATSVVPEELFCGKGDEIEKQRFCLAHDSAQAILCIKSWIQAGIKFKFKSTEIDYERLMELAATSAAATDNSPASSDKKQK</sequence>
<evidence type="ECO:0008006" key="16">
    <source>
        <dbReference type="Google" id="ProtNLM"/>
    </source>
</evidence>
<dbReference type="STRING" id="3818.A0A445EJV5"/>
<dbReference type="SMART" id="SM00614">
    <property type="entry name" value="ZnF_BED"/>
    <property type="match status" value="1"/>
</dbReference>
<dbReference type="Pfam" id="PF14372">
    <property type="entry name" value="hAT-like_RNase-H"/>
    <property type="match status" value="1"/>
</dbReference>
<name>A0A445EJV5_ARAHY</name>
<dbReference type="InterPro" id="IPR025525">
    <property type="entry name" value="hAT-like_transposase_RNase-H"/>
</dbReference>
<feature type="domain" description="BED-type" evidence="11">
    <location>
        <begin position="229"/>
        <end position="267"/>
    </location>
</feature>
<evidence type="ECO:0000256" key="10">
    <source>
        <dbReference type="SAM" id="MobiDB-lite"/>
    </source>
</evidence>
<accession>A0A445EJV5</accession>
<dbReference type="GO" id="GO:0008270">
    <property type="term" value="F:zinc ion binding"/>
    <property type="evidence" value="ECO:0007669"/>
    <property type="project" value="UniProtKB-KW"/>
</dbReference>
<keyword evidence="6" id="KW-0805">Transcription regulation</keyword>
<keyword evidence="8" id="KW-0804">Transcription</keyword>
<reference evidence="14 15" key="1">
    <citation type="submission" date="2019-01" db="EMBL/GenBank/DDBJ databases">
        <title>Sequencing of cultivated peanut Arachis hypogaea provides insights into genome evolution and oil improvement.</title>
        <authorList>
            <person name="Chen X."/>
        </authorList>
    </citation>
    <scope>NUCLEOTIDE SEQUENCE [LARGE SCALE GENOMIC DNA]</scope>
    <source>
        <strain evidence="15">cv. Fuhuasheng</strain>
        <tissue evidence="14">Leaves</tissue>
    </source>
</reference>
<keyword evidence="7" id="KW-0238">DNA-binding</keyword>
<dbReference type="Pfam" id="PF02892">
    <property type="entry name" value="zf-BED"/>
    <property type="match status" value="1"/>
</dbReference>
<evidence type="ECO:0000256" key="2">
    <source>
        <dbReference type="ARBA" id="ARBA00011738"/>
    </source>
</evidence>
<dbReference type="SUPFAM" id="SSF53098">
    <property type="entry name" value="Ribonuclease H-like"/>
    <property type="match status" value="1"/>
</dbReference>
<evidence type="ECO:0000313" key="14">
    <source>
        <dbReference type="EMBL" id="RYR75737.1"/>
    </source>
</evidence>
<feature type="region of interest" description="Disordered" evidence="10">
    <location>
        <begin position="284"/>
        <end position="316"/>
    </location>
</feature>